<evidence type="ECO:0000313" key="3">
    <source>
        <dbReference type="Proteomes" id="UP000184356"/>
    </source>
</evidence>
<dbReference type="Proteomes" id="UP000184356">
    <property type="component" value="Unassembled WGS sequence"/>
</dbReference>
<gene>
    <name evidence="2" type="ORF">ASPSYDRAFT_133623</name>
</gene>
<dbReference type="AlphaFoldDB" id="A0A1L9TDZ9"/>
<dbReference type="GeneID" id="63756717"/>
<sequence>MESKPRPEAKQTPKEEPHTGRCSDTKERPKIKIHPARWTCDPKELDWDGWVMDDWLQQITGDDDFFDEDENIRPGKRPVTRNIACIPNTGTILFETGGAFYIGGHISFVFKRIIWPTTENEILIDLNSDWCGEFKYEIIDSEDTESEHDLFTG</sequence>
<dbReference type="EMBL" id="KV878588">
    <property type="protein sequence ID" value="OJJ57615.1"/>
    <property type="molecule type" value="Genomic_DNA"/>
</dbReference>
<feature type="region of interest" description="Disordered" evidence="1">
    <location>
        <begin position="1"/>
        <end position="30"/>
    </location>
</feature>
<name>A0A1L9TDZ9_9EURO</name>
<accession>A0A1L9TDZ9</accession>
<evidence type="ECO:0000313" key="2">
    <source>
        <dbReference type="EMBL" id="OJJ57615.1"/>
    </source>
</evidence>
<keyword evidence="3" id="KW-1185">Reference proteome</keyword>
<dbReference type="VEuPathDB" id="FungiDB:ASPSYDRAFT_133623"/>
<dbReference type="OrthoDB" id="10346038at2759"/>
<protein>
    <submittedName>
        <fullName evidence="2">Uncharacterized protein</fullName>
    </submittedName>
</protein>
<reference evidence="3" key="1">
    <citation type="journal article" date="2017" name="Genome Biol.">
        <title>Comparative genomics reveals high biological diversity and specific adaptations in the industrially and medically important fungal genus Aspergillus.</title>
        <authorList>
            <person name="de Vries R.P."/>
            <person name="Riley R."/>
            <person name="Wiebenga A."/>
            <person name="Aguilar-Osorio G."/>
            <person name="Amillis S."/>
            <person name="Uchima C.A."/>
            <person name="Anderluh G."/>
            <person name="Asadollahi M."/>
            <person name="Askin M."/>
            <person name="Barry K."/>
            <person name="Battaglia E."/>
            <person name="Bayram O."/>
            <person name="Benocci T."/>
            <person name="Braus-Stromeyer S.A."/>
            <person name="Caldana C."/>
            <person name="Canovas D."/>
            <person name="Cerqueira G.C."/>
            <person name="Chen F."/>
            <person name="Chen W."/>
            <person name="Choi C."/>
            <person name="Clum A."/>
            <person name="Dos Santos R.A."/>
            <person name="Damasio A.R."/>
            <person name="Diallinas G."/>
            <person name="Emri T."/>
            <person name="Fekete E."/>
            <person name="Flipphi M."/>
            <person name="Freyberg S."/>
            <person name="Gallo A."/>
            <person name="Gournas C."/>
            <person name="Habgood R."/>
            <person name="Hainaut M."/>
            <person name="Harispe M.L."/>
            <person name="Henrissat B."/>
            <person name="Hilden K.S."/>
            <person name="Hope R."/>
            <person name="Hossain A."/>
            <person name="Karabika E."/>
            <person name="Karaffa L."/>
            <person name="Karanyi Z."/>
            <person name="Krasevec N."/>
            <person name="Kuo A."/>
            <person name="Kusch H."/>
            <person name="LaButti K."/>
            <person name="Lagendijk E.L."/>
            <person name="Lapidus A."/>
            <person name="Levasseur A."/>
            <person name="Lindquist E."/>
            <person name="Lipzen A."/>
            <person name="Logrieco A.F."/>
            <person name="MacCabe A."/>
            <person name="Maekelae M.R."/>
            <person name="Malavazi I."/>
            <person name="Melin P."/>
            <person name="Meyer V."/>
            <person name="Mielnichuk N."/>
            <person name="Miskei M."/>
            <person name="Molnar A.P."/>
            <person name="Mule G."/>
            <person name="Ngan C.Y."/>
            <person name="Orejas M."/>
            <person name="Orosz E."/>
            <person name="Ouedraogo J.P."/>
            <person name="Overkamp K.M."/>
            <person name="Park H.-S."/>
            <person name="Perrone G."/>
            <person name="Piumi F."/>
            <person name="Punt P.J."/>
            <person name="Ram A.F."/>
            <person name="Ramon A."/>
            <person name="Rauscher S."/>
            <person name="Record E."/>
            <person name="Riano-Pachon D.M."/>
            <person name="Robert V."/>
            <person name="Roehrig J."/>
            <person name="Ruller R."/>
            <person name="Salamov A."/>
            <person name="Salih N.S."/>
            <person name="Samson R.A."/>
            <person name="Sandor E."/>
            <person name="Sanguinetti M."/>
            <person name="Schuetze T."/>
            <person name="Sepcic K."/>
            <person name="Shelest E."/>
            <person name="Sherlock G."/>
            <person name="Sophianopoulou V."/>
            <person name="Squina F.M."/>
            <person name="Sun H."/>
            <person name="Susca A."/>
            <person name="Todd R.B."/>
            <person name="Tsang A."/>
            <person name="Unkles S.E."/>
            <person name="van de Wiele N."/>
            <person name="van Rossen-Uffink D."/>
            <person name="Oliveira J.V."/>
            <person name="Vesth T.C."/>
            <person name="Visser J."/>
            <person name="Yu J.-H."/>
            <person name="Zhou M."/>
            <person name="Andersen M.R."/>
            <person name="Archer D.B."/>
            <person name="Baker S.E."/>
            <person name="Benoit I."/>
            <person name="Brakhage A.A."/>
            <person name="Braus G.H."/>
            <person name="Fischer R."/>
            <person name="Frisvad J.C."/>
            <person name="Goldman G.H."/>
            <person name="Houbraken J."/>
            <person name="Oakley B."/>
            <person name="Pocsi I."/>
            <person name="Scazzocchio C."/>
            <person name="Seiboth B."/>
            <person name="vanKuyk P.A."/>
            <person name="Wortman J."/>
            <person name="Dyer P.S."/>
            <person name="Grigoriev I.V."/>
        </authorList>
    </citation>
    <scope>NUCLEOTIDE SEQUENCE [LARGE SCALE GENOMIC DNA]</scope>
    <source>
        <strain evidence="3">CBS 593.65</strain>
    </source>
</reference>
<proteinExistence type="predicted"/>
<dbReference type="RefSeq" id="XP_040701421.1">
    <property type="nucleotide sequence ID" value="XM_040840644.1"/>
</dbReference>
<evidence type="ECO:0000256" key="1">
    <source>
        <dbReference type="SAM" id="MobiDB-lite"/>
    </source>
</evidence>
<organism evidence="2 3">
    <name type="scientific">Aspergillus sydowii CBS 593.65</name>
    <dbReference type="NCBI Taxonomy" id="1036612"/>
    <lineage>
        <taxon>Eukaryota</taxon>
        <taxon>Fungi</taxon>
        <taxon>Dikarya</taxon>
        <taxon>Ascomycota</taxon>
        <taxon>Pezizomycotina</taxon>
        <taxon>Eurotiomycetes</taxon>
        <taxon>Eurotiomycetidae</taxon>
        <taxon>Eurotiales</taxon>
        <taxon>Aspergillaceae</taxon>
        <taxon>Aspergillus</taxon>
        <taxon>Aspergillus subgen. Nidulantes</taxon>
    </lineage>
</organism>